<dbReference type="GO" id="GO:0055085">
    <property type="term" value="P:transmembrane transport"/>
    <property type="evidence" value="ECO:0007669"/>
    <property type="project" value="InterPro"/>
</dbReference>
<evidence type="ECO:0000256" key="5">
    <source>
        <dbReference type="ARBA" id="ARBA00022989"/>
    </source>
</evidence>
<evidence type="ECO:0000256" key="6">
    <source>
        <dbReference type="ARBA" id="ARBA00023136"/>
    </source>
</evidence>
<feature type="transmembrane region" description="Helical" evidence="7">
    <location>
        <begin position="241"/>
        <end position="262"/>
    </location>
</feature>
<dbReference type="EMBL" id="LIXZ01000007">
    <property type="protein sequence ID" value="KPL59417.1"/>
    <property type="molecule type" value="Genomic_DNA"/>
</dbReference>
<keyword evidence="5 7" id="KW-1133">Transmembrane helix</keyword>
<sequence length="276" mass="30829">MKNKTTKSKAEKLFIILLLALGGIIVSVPFIWMISSSFKPESEVLQIPPSLIPENPTLENYVNLFESMNFGVYLRNTLIIVLFSFVGLFFNAMAGYGFAKYQFKGREKIFYIVLATMMIPAQVTMIPVYLILNEMGLTNTMTGIVLPGLAAAFSIFLFRQFMTTIPTDLIEAARLDGAGEFYIFFRLIVPIAKPIFAVQGILTFIGAWNSFLWPLIIANDESLYTLSVGLSLLQGQYANNFGLQMAGAAFMVVPIIIIFSFFQKYIVEGFTMSGIK</sequence>
<dbReference type="GO" id="GO:0005886">
    <property type="term" value="C:plasma membrane"/>
    <property type="evidence" value="ECO:0007669"/>
    <property type="project" value="UniProtKB-SubCell"/>
</dbReference>
<comment type="similarity">
    <text evidence="7">Belongs to the binding-protein-dependent transport system permease family.</text>
</comment>
<evidence type="ECO:0000259" key="8">
    <source>
        <dbReference type="PROSITE" id="PS50928"/>
    </source>
</evidence>
<organism evidence="9 10">
    <name type="scientific">Rossellomorea vietnamensis</name>
    <dbReference type="NCBI Taxonomy" id="218284"/>
    <lineage>
        <taxon>Bacteria</taxon>
        <taxon>Bacillati</taxon>
        <taxon>Bacillota</taxon>
        <taxon>Bacilli</taxon>
        <taxon>Bacillales</taxon>
        <taxon>Bacillaceae</taxon>
        <taxon>Rossellomorea</taxon>
    </lineage>
</organism>
<evidence type="ECO:0000256" key="1">
    <source>
        <dbReference type="ARBA" id="ARBA00004651"/>
    </source>
</evidence>
<gene>
    <name evidence="9" type="ORF">AM506_10670</name>
</gene>
<feature type="transmembrane region" description="Helical" evidence="7">
    <location>
        <begin position="12"/>
        <end position="34"/>
    </location>
</feature>
<comment type="caution">
    <text evidence="9">The sequence shown here is derived from an EMBL/GenBank/DDBJ whole genome shotgun (WGS) entry which is preliminary data.</text>
</comment>
<evidence type="ECO:0000313" key="10">
    <source>
        <dbReference type="Proteomes" id="UP000050398"/>
    </source>
</evidence>
<dbReference type="OrthoDB" id="9771544at2"/>
<proteinExistence type="inferred from homology"/>
<dbReference type="Gene3D" id="1.10.3720.10">
    <property type="entry name" value="MetI-like"/>
    <property type="match status" value="1"/>
</dbReference>
<comment type="subcellular location">
    <subcellularLocation>
        <location evidence="1 7">Cell membrane</location>
        <topology evidence="1 7">Multi-pass membrane protein</topology>
    </subcellularLocation>
</comment>
<dbReference type="eggNOG" id="COG0395">
    <property type="taxonomic scope" value="Bacteria"/>
</dbReference>
<dbReference type="PANTHER" id="PTHR43744:SF12">
    <property type="entry name" value="ABC TRANSPORTER PERMEASE PROTEIN MG189-RELATED"/>
    <property type="match status" value="1"/>
</dbReference>
<dbReference type="PATRIC" id="fig|218284.4.peg.3828"/>
<dbReference type="InterPro" id="IPR000515">
    <property type="entry name" value="MetI-like"/>
</dbReference>
<evidence type="ECO:0000256" key="3">
    <source>
        <dbReference type="ARBA" id="ARBA00022475"/>
    </source>
</evidence>
<dbReference type="Proteomes" id="UP000050398">
    <property type="component" value="Unassembled WGS sequence"/>
</dbReference>
<feature type="transmembrane region" description="Helical" evidence="7">
    <location>
        <begin position="110"/>
        <end position="132"/>
    </location>
</feature>
<name>A0A0P6W2U2_9BACI</name>
<dbReference type="InterPro" id="IPR035906">
    <property type="entry name" value="MetI-like_sf"/>
</dbReference>
<evidence type="ECO:0000256" key="4">
    <source>
        <dbReference type="ARBA" id="ARBA00022692"/>
    </source>
</evidence>
<feature type="transmembrane region" description="Helical" evidence="7">
    <location>
        <begin position="144"/>
        <end position="162"/>
    </location>
</feature>
<feature type="domain" description="ABC transmembrane type-1" evidence="8">
    <location>
        <begin position="73"/>
        <end position="262"/>
    </location>
</feature>
<keyword evidence="6 7" id="KW-0472">Membrane</keyword>
<dbReference type="PANTHER" id="PTHR43744">
    <property type="entry name" value="ABC TRANSPORTER PERMEASE PROTEIN MG189-RELATED-RELATED"/>
    <property type="match status" value="1"/>
</dbReference>
<evidence type="ECO:0000313" key="9">
    <source>
        <dbReference type="EMBL" id="KPL59417.1"/>
    </source>
</evidence>
<dbReference type="RefSeq" id="WP_060672480.1">
    <property type="nucleotide sequence ID" value="NZ_LIXZ01000007.1"/>
</dbReference>
<evidence type="ECO:0000256" key="2">
    <source>
        <dbReference type="ARBA" id="ARBA00022448"/>
    </source>
</evidence>
<dbReference type="AlphaFoldDB" id="A0A0P6W2U2"/>
<dbReference type="SUPFAM" id="SSF161098">
    <property type="entry name" value="MetI-like"/>
    <property type="match status" value="1"/>
</dbReference>
<evidence type="ECO:0000256" key="7">
    <source>
        <dbReference type="RuleBase" id="RU363032"/>
    </source>
</evidence>
<keyword evidence="2 7" id="KW-0813">Transport</keyword>
<dbReference type="PROSITE" id="PS50928">
    <property type="entry name" value="ABC_TM1"/>
    <property type="match status" value="1"/>
</dbReference>
<keyword evidence="3" id="KW-1003">Cell membrane</keyword>
<keyword evidence="4 7" id="KW-0812">Transmembrane</keyword>
<feature type="transmembrane region" description="Helical" evidence="7">
    <location>
        <begin position="78"/>
        <end position="98"/>
    </location>
</feature>
<protein>
    <submittedName>
        <fullName evidence="9">Sugar ABC transporter permease</fullName>
    </submittedName>
</protein>
<dbReference type="CDD" id="cd06261">
    <property type="entry name" value="TM_PBP2"/>
    <property type="match status" value="1"/>
</dbReference>
<reference evidence="9 10" key="1">
    <citation type="submission" date="2015-08" db="EMBL/GenBank/DDBJ databases">
        <title>Draft Genome Sequence of Bacillus vietnamensis UCD-SED5.</title>
        <authorList>
            <person name="Lee R.D."/>
            <person name="Jospin G."/>
            <person name="Lang J.M."/>
            <person name="Coil D.A."/>
            <person name="Eisen J.A."/>
        </authorList>
    </citation>
    <scope>NUCLEOTIDE SEQUENCE [LARGE SCALE GENOMIC DNA]</scope>
    <source>
        <strain evidence="9 10">UCD-SED5</strain>
    </source>
</reference>
<dbReference type="Pfam" id="PF00528">
    <property type="entry name" value="BPD_transp_1"/>
    <property type="match status" value="1"/>
</dbReference>
<accession>A0A0P6W2U2</accession>